<organism evidence="1">
    <name type="scientific">marine sediment metagenome</name>
    <dbReference type="NCBI Taxonomy" id="412755"/>
    <lineage>
        <taxon>unclassified sequences</taxon>
        <taxon>metagenomes</taxon>
        <taxon>ecological metagenomes</taxon>
    </lineage>
</organism>
<dbReference type="AlphaFoldDB" id="A0A0F9CCY8"/>
<feature type="non-terminal residue" evidence="1">
    <location>
        <position position="1"/>
    </location>
</feature>
<dbReference type="EMBL" id="LAZR01036667">
    <property type="protein sequence ID" value="KKL24247.1"/>
    <property type="molecule type" value="Genomic_DNA"/>
</dbReference>
<gene>
    <name evidence="1" type="ORF">LCGC14_2417260</name>
</gene>
<reference evidence="1" key="1">
    <citation type="journal article" date="2015" name="Nature">
        <title>Complex archaea that bridge the gap between prokaryotes and eukaryotes.</title>
        <authorList>
            <person name="Spang A."/>
            <person name="Saw J.H."/>
            <person name="Jorgensen S.L."/>
            <person name="Zaremba-Niedzwiedzka K."/>
            <person name="Martijn J."/>
            <person name="Lind A.E."/>
            <person name="van Eijk R."/>
            <person name="Schleper C."/>
            <person name="Guy L."/>
            <person name="Ettema T.J."/>
        </authorList>
    </citation>
    <scope>NUCLEOTIDE SEQUENCE</scope>
</reference>
<sequence length="145" mass="15665">AQDLIRKVLELLYSAQIKCGVVVNTHIKYVGGGGTQTITDNKTGTITRKEVDSSTEGVAFPTAIGRALGPEILRYFNTVVSGEMEGSGLSSQRFVVTRDLARFPLKSERPIDLEERLPIDSALATIFKVLGGKSPEDLNIGEENA</sequence>
<accession>A0A0F9CCY8</accession>
<proteinExistence type="predicted"/>
<comment type="caution">
    <text evidence="1">The sequence shown here is derived from an EMBL/GenBank/DDBJ whole genome shotgun (WGS) entry which is preliminary data.</text>
</comment>
<name>A0A0F9CCY8_9ZZZZ</name>
<protein>
    <submittedName>
        <fullName evidence="1">Uncharacterized protein</fullName>
    </submittedName>
</protein>
<evidence type="ECO:0000313" key="1">
    <source>
        <dbReference type="EMBL" id="KKL24247.1"/>
    </source>
</evidence>